<organism evidence="1 2">
    <name type="scientific">Portunus trituberculatus</name>
    <name type="common">Swimming crab</name>
    <name type="synonym">Neptunus trituberculatus</name>
    <dbReference type="NCBI Taxonomy" id="210409"/>
    <lineage>
        <taxon>Eukaryota</taxon>
        <taxon>Metazoa</taxon>
        <taxon>Ecdysozoa</taxon>
        <taxon>Arthropoda</taxon>
        <taxon>Crustacea</taxon>
        <taxon>Multicrustacea</taxon>
        <taxon>Malacostraca</taxon>
        <taxon>Eumalacostraca</taxon>
        <taxon>Eucarida</taxon>
        <taxon>Decapoda</taxon>
        <taxon>Pleocyemata</taxon>
        <taxon>Brachyura</taxon>
        <taxon>Eubrachyura</taxon>
        <taxon>Portunoidea</taxon>
        <taxon>Portunidae</taxon>
        <taxon>Portuninae</taxon>
        <taxon>Portunus</taxon>
    </lineage>
</organism>
<protein>
    <submittedName>
        <fullName evidence="1">Uncharacterized protein</fullName>
    </submittedName>
</protein>
<dbReference type="Proteomes" id="UP000324222">
    <property type="component" value="Unassembled WGS sequence"/>
</dbReference>
<gene>
    <name evidence="1" type="ORF">E2C01_088692</name>
</gene>
<dbReference type="EMBL" id="VSRR010095286">
    <property type="protein sequence ID" value="MPC93559.1"/>
    <property type="molecule type" value="Genomic_DNA"/>
</dbReference>
<evidence type="ECO:0000313" key="1">
    <source>
        <dbReference type="EMBL" id="MPC93559.1"/>
    </source>
</evidence>
<dbReference type="AlphaFoldDB" id="A0A5B7JFC5"/>
<name>A0A5B7JFC5_PORTR</name>
<keyword evidence="2" id="KW-1185">Reference proteome</keyword>
<accession>A0A5B7JFC5</accession>
<evidence type="ECO:0000313" key="2">
    <source>
        <dbReference type="Proteomes" id="UP000324222"/>
    </source>
</evidence>
<sequence length="25" mass="2933">MIMHQIPTYLENIIHSYIAKSLGMQ</sequence>
<proteinExistence type="predicted"/>
<comment type="caution">
    <text evidence="1">The sequence shown here is derived from an EMBL/GenBank/DDBJ whole genome shotgun (WGS) entry which is preliminary data.</text>
</comment>
<reference evidence="1 2" key="1">
    <citation type="submission" date="2019-05" db="EMBL/GenBank/DDBJ databases">
        <title>Another draft genome of Portunus trituberculatus and its Hox gene families provides insights of decapod evolution.</title>
        <authorList>
            <person name="Jeong J.-H."/>
            <person name="Song I."/>
            <person name="Kim S."/>
            <person name="Choi T."/>
            <person name="Kim D."/>
            <person name="Ryu S."/>
            <person name="Kim W."/>
        </authorList>
    </citation>
    <scope>NUCLEOTIDE SEQUENCE [LARGE SCALE GENOMIC DNA]</scope>
    <source>
        <tissue evidence="1">Muscle</tissue>
    </source>
</reference>